<evidence type="ECO:0000256" key="1">
    <source>
        <dbReference type="SAM" id="MobiDB-lite"/>
    </source>
</evidence>
<dbReference type="PANTHER" id="PTHR33067:SF35">
    <property type="entry name" value="ASPARTIC PEPTIDASE DDI1-TYPE DOMAIN-CONTAINING PROTEIN"/>
    <property type="match status" value="1"/>
</dbReference>
<evidence type="ECO:0000313" key="2">
    <source>
        <dbReference type="EMBL" id="GJT64951.1"/>
    </source>
</evidence>
<dbReference type="EMBL" id="BQNB010017591">
    <property type="protein sequence ID" value="GJT64951.1"/>
    <property type="molecule type" value="Genomic_DNA"/>
</dbReference>
<name>A0ABQ5FNQ9_9ASTR</name>
<gene>
    <name evidence="2" type="ORF">Tco_1016431</name>
</gene>
<comment type="caution">
    <text evidence="2">The sequence shown here is derived from an EMBL/GenBank/DDBJ whole genome shotgun (WGS) entry which is preliminary data.</text>
</comment>
<feature type="region of interest" description="Disordered" evidence="1">
    <location>
        <begin position="1"/>
        <end position="24"/>
    </location>
</feature>
<protein>
    <recommendedName>
        <fullName evidence="4">Reverse transcriptase domain-containing protein</fullName>
    </recommendedName>
</protein>
<evidence type="ECO:0000313" key="3">
    <source>
        <dbReference type="Proteomes" id="UP001151760"/>
    </source>
</evidence>
<sequence length="428" mass="47109">MNTASTSGSGTLPGNTVTNPKEDLKVSVNPHKLPKKLGDPGTIFLIPCEITGDTTSTIGVVLGASINLMPYFVCNNLSLPELTPTCMTLELADRSITKPDRATPEEAIHIQSGTKLSRYNSLLQPILSLNENHAIDMACDEYLKRFLGIFKRELSGNPTPYFEPIVSTASPNLTPFGDSDFLLFEEADSFLALEDNPTSSEVDPTYQDPEGDHPASKAILNMNHHHPHPPPPSQIKNNISWTKKDAKARLSGGSLLLQRIDIDTVVGFWGKSYNILKALPQWTYWVTLYGANYPARKNFVSDSIGPPTTAHDLLSPPFETFVQRQGKIPQRDECHKTPSKFANLGQNLSIEFYGAIPVFKSEQVTYRGIPGLCKTLVAAVSTRVSHPQLHFGIHCKIAKLAIPQLPKLDSTARMASKENQERLKARIA</sequence>
<organism evidence="2 3">
    <name type="scientific">Tanacetum coccineum</name>
    <dbReference type="NCBI Taxonomy" id="301880"/>
    <lineage>
        <taxon>Eukaryota</taxon>
        <taxon>Viridiplantae</taxon>
        <taxon>Streptophyta</taxon>
        <taxon>Embryophyta</taxon>
        <taxon>Tracheophyta</taxon>
        <taxon>Spermatophyta</taxon>
        <taxon>Magnoliopsida</taxon>
        <taxon>eudicotyledons</taxon>
        <taxon>Gunneridae</taxon>
        <taxon>Pentapetalae</taxon>
        <taxon>asterids</taxon>
        <taxon>campanulids</taxon>
        <taxon>Asterales</taxon>
        <taxon>Asteraceae</taxon>
        <taxon>Asteroideae</taxon>
        <taxon>Anthemideae</taxon>
        <taxon>Anthemidinae</taxon>
        <taxon>Tanacetum</taxon>
    </lineage>
</organism>
<accession>A0ABQ5FNQ9</accession>
<proteinExistence type="predicted"/>
<reference evidence="2" key="2">
    <citation type="submission" date="2022-01" db="EMBL/GenBank/DDBJ databases">
        <authorList>
            <person name="Yamashiro T."/>
            <person name="Shiraishi A."/>
            <person name="Satake H."/>
            <person name="Nakayama K."/>
        </authorList>
    </citation>
    <scope>NUCLEOTIDE SEQUENCE</scope>
</reference>
<keyword evidence="3" id="KW-1185">Reference proteome</keyword>
<evidence type="ECO:0008006" key="4">
    <source>
        <dbReference type="Google" id="ProtNLM"/>
    </source>
</evidence>
<reference evidence="2" key="1">
    <citation type="journal article" date="2022" name="Int. J. Mol. Sci.">
        <title>Draft Genome of Tanacetum Coccineum: Genomic Comparison of Closely Related Tanacetum-Family Plants.</title>
        <authorList>
            <person name="Yamashiro T."/>
            <person name="Shiraishi A."/>
            <person name="Nakayama K."/>
            <person name="Satake H."/>
        </authorList>
    </citation>
    <scope>NUCLEOTIDE SEQUENCE</scope>
</reference>
<feature type="compositionally biased region" description="Polar residues" evidence="1">
    <location>
        <begin position="1"/>
        <end position="19"/>
    </location>
</feature>
<dbReference type="PANTHER" id="PTHR33067">
    <property type="entry name" value="RNA-DIRECTED DNA POLYMERASE-RELATED"/>
    <property type="match status" value="1"/>
</dbReference>
<dbReference type="Proteomes" id="UP001151760">
    <property type="component" value="Unassembled WGS sequence"/>
</dbReference>